<feature type="transmembrane region" description="Helical" evidence="8">
    <location>
        <begin position="275"/>
        <end position="294"/>
    </location>
</feature>
<evidence type="ECO:0000313" key="10">
    <source>
        <dbReference type="Proteomes" id="UP000714817"/>
    </source>
</evidence>
<feature type="transmembrane region" description="Helical" evidence="8">
    <location>
        <begin position="126"/>
        <end position="146"/>
    </location>
</feature>
<keyword evidence="4" id="KW-0808">Transferase</keyword>
<dbReference type="PANTHER" id="PTHR33908:SF11">
    <property type="entry name" value="MEMBRANE PROTEIN"/>
    <property type="match status" value="1"/>
</dbReference>
<keyword evidence="2" id="KW-1003">Cell membrane</keyword>
<evidence type="ECO:0000256" key="8">
    <source>
        <dbReference type="SAM" id="Phobius"/>
    </source>
</evidence>
<protein>
    <recommendedName>
        <fullName evidence="11">Glycosyltransferase RgtA/B/C/D-like domain-containing protein</fullName>
    </recommendedName>
</protein>
<dbReference type="InterPro" id="IPR050297">
    <property type="entry name" value="LipidA_mod_glycosyltrf_83"/>
</dbReference>
<dbReference type="Proteomes" id="UP000714817">
    <property type="component" value="Unassembled WGS sequence"/>
</dbReference>
<evidence type="ECO:0000256" key="3">
    <source>
        <dbReference type="ARBA" id="ARBA00022676"/>
    </source>
</evidence>
<reference evidence="9" key="2">
    <citation type="journal article" date="2021" name="Microbiome">
        <title>Successional dynamics and alternative stable states in a saline activated sludge microbial community over 9 years.</title>
        <authorList>
            <person name="Wang Y."/>
            <person name="Ye J."/>
            <person name="Ju F."/>
            <person name="Liu L."/>
            <person name="Boyd J.A."/>
            <person name="Deng Y."/>
            <person name="Parks D.H."/>
            <person name="Jiang X."/>
            <person name="Yin X."/>
            <person name="Woodcroft B.J."/>
            <person name="Tyson G.W."/>
            <person name="Hugenholtz P."/>
            <person name="Polz M.F."/>
            <person name="Zhang T."/>
        </authorList>
    </citation>
    <scope>NUCLEOTIDE SEQUENCE</scope>
    <source>
        <strain evidence="9">HKST-UBA80</strain>
    </source>
</reference>
<gene>
    <name evidence="9" type="ORF">KDA10_00800</name>
</gene>
<name>A0A955E0Y2_UNCKA</name>
<organism evidence="9 10">
    <name type="scientific">candidate division WWE3 bacterium</name>
    <dbReference type="NCBI Taxonomy" id="2053526"/>
    <lineage>
        <taxon>Bacteria</taxon>
        <taxon>Katanobacteria</taxon>
    </lineage>
</organism>
<feature type="transmembrane region" description="Helical" evidence="8">
    <location>
        <begin position="184"/>
        <end position="206"/>
    </location>
</feature>
<keyword evidence="6 8" id="KW-1133">Transmembrane helix</keyword>
<keyword evidence="7 8" id="KW-0472">Membrane</keyword>
<keyword evidence="3" id="KW-0328">Glycosyltransferase</keyword>
<reference evidence="9" key="1">
    <citation type="submission" date="2020-04" db="EMBL/GenBank/DDBJ databases">
        <authorList>
            <person name="Zhang T."/>
        </authorList>
    </citation>
    <scope>NUCLEOTIDE SEQUENCE</scope>
    <source>
        <strain evidence="9">HKST-UBA80</strain>
    </source>
</reference>
<dbReference type="GO" id="GO:0009103">
    <property type="term" value="P:lipopolysaccharide biosynthetic process"/>
    <property type="evidence" value="ECO:0007669"/>
    <property type="project" value="UniProtKB-ARBA"/>
</dbReference>
<evidence type="ECO:0000313" key="9">
    <source>
        <dbReference type="EMBL" id="MCA9301890.1"/>
    </source>
</evidence>
<feature type="transmembrane region" description="Helical" evidence="8">
    <location>
        <begin position="43"/>
        <end position="65"/>
    </location>
</feature>
<comment type="caution">
    <text evidence="9">The sequence shown here is derived from an EMBL/GenBank/DDBJ whole genome shotgun (WGS) entry which is preliminary data.</text>
</comment>
<keyword evidence="5 8" id="KW-0812">Transmembrane</keyword>
<comment type="subcellular location">
    <subcellularLocation>
        <location evidence="1">Cell membrane</location>
        <topology evidence="1">Multi-pass membrane protein</topology>
    </subcellularLocation>
</comment>
<evidence type="ECO:0000256" key="7">
    <source>
        <dbReference type="ARBA" id="ARBA00023136"/>
    </source>
</evidence>
<evidence type="ECO:0000256" key="5">
    <source>
        <dbReference type="ARBA" id="ARBA00022692"/>
    </source>
</evidence>
<dbReference type="GO" id="GO:0005886">
    <property type="term" value="C:plasma membrane"/>
    <property type="evidence" value="ECO:0007669"/>
    <property type="project" value="UniProtKB-SubCell"/>
</dbReference>
<dbReference type="EMBL" id="JAGQNY010000003">
    <property type="protein sequence ID" value="MCA9301890.1"/>
    <property type="molecule type" value="Genomic_DNA"/>
</dbReference>
<dbReference type="AlphaFoldDB" id="A0A955E0Y2"/>
<accession>A0A955E0Y2</accession>
<evidence type="ECO:0008006" key="11">
    <source>
        <dbReference type="Google" id="ProtNLM"/>
    </source>
</evidence>
<evidence type="ECO:0000256" key="1">
    <source>
        <dbReference type="ARBA" id="ARBA00004651"/>
    </source>
</evidence>
<dbReference type="GO" id="GO:0016763">
    <property type="term" value="F:pentosyltransferase activity"/>
    <property type="evidence" value="ECO:0007669"/>
    <property type="project" value="TreeGrafter"/>
</dbReference>
<dbReference type="PANTHER" id="PTHR33908">
    <property type="entry name" value="MANNOSYLTRANSFERASE YKCB-RELATED"/>
    <property type="match status" value="1"/>
</dbReference>
<sequence length="446" mass="51426">VLALGLAVAAIFFALKKIAGISLAVIFVLLLNFEPFYIALTRVVHLEGLLATFMLAAFLWFYLAFIHQSDVAPQNKKFYHNKSFLFASFFAACAVLTKTSALIILPTFGLMLYFNSKNIISSLKYYIPWLVLVSVFFILLWPAMWVQPVSVLNELSKGIFDTGVEEGHIQLYFGELVDDPGPTFYFVVLLLRSSLYMIPGFLLTLFSYKKLSNSKKKFIKYTLFFSAMYFIEMTIPTKKLDRYILPALVLQLMTSAVGLEYFFRELFVTKIKAVYKYLVAICFILPAFFTYLYLNGDYFSYYSPYFGGLRVGIKVLEPKWLIGQKQIKGFFSDPVVWADFEPFAKEESLDGLLYKSTINERLLVGFPEKYYTQVWPFIREVGAWATIKTLTPQAVKTAYFVYPVWDDTSADEDRFEIEYLGSISERGVKLYNVYRSCRIFDCGREN</sequence>
<feature type="transmembrane region" description="Helical" evidence="8">
    <location>
        <begin position="243"/>
        <end position="263"/>
    </location>
</feature>
<feature type="transmembrane region" description="Helical" evidence="8">
    <location>
        <begin position="85"/>
        <end position="114"/>
    </location>
</feature>
<feature type="transmembrane region" description="Helical" evidence="8">
    <location>
        <begin position="6"/>
        <end position="31"/>
    </location>
</feature>
<evidence type="ECO:0000256" key="6">
    <source>
        <dbReference type="ARBA" id="ARBA00022989"/>
    </source>
</evidence>
<proteinExistence type="predicted"/>
<feature type="non-terminal residue" evidence="9">
    <location>
        <position position="1"/>
    </location>
</feature>
<evidence type="ECO:0000256" key="2">
    <source>
        <dbReference type="ARBA" id="ARBA00022475"/>
    </source>
</evidence>
<feature type="transmembrane region" description="Helical" evidence="8">
    <location>
        <begin position="218"/>
        <end position="237"/>
    </location>
</feature>
<evidence type="ECO:0000256" key="4">
    <source>
        <dbReference type="ARBA" id="ARBA00022679"/>
    </source>
</evidence>